<evidence type="ECO:0000256" key="4">
    <source>
        <dbReference type="ARBA" id="ARBA00023125"/>
    </source>
</evidence>
<protein>
    <submittedName>
        <fullName evidence="8">RNA polymerase subunit sigma</fullName>
    </submittedName>
</protein>
<evidence type="ECO:0000259" key="6">
    <source>
        <dbReference type="Pfam" id="PF04542"/>
    </source>
</evidence>
<keyword evidence="2" id="KW-0805">Transcription regulation</keyword>
<dbReference type="Gene3D" id="1.10.1740.10">
    <property type="match status" value="1"/>
</dbReference>
<comment type="similarity">
    <text evidence="1">Belongs to the sigma-70 factor family. ECF subfamily.</text>
</comment>
<dbReference type="InterPro" id="IPR036388">
    <property type="entry name" value="WH-like_DNA-bd_sf"/>
</dbReference>
<dbReference type="Proteomes" id="UP000075420">
    <property type="component" value="Unassembled WGS sequence"/>
</dbReference>
<evidence type="ECO:0000256" key="3">
    <source>
        <dbReference type="ARBA" id="ARBA00023082"/>
    </source>
</evidence>
<dbReference type="GO" id="GO:0006352">
    <property type="term" value="P:DNA-templated transcription initiation"/>
    <property type="evidence" value="ECO:0007669"/>
    <property type="project" value="InterPro"/>
</dbReference>
<dbReference type="InterPro" id="IPR007627">
    <property type="entry name" value="RNA_pol_sigma70_r2"/>
</dbReference>
<dbReference type="InterPro" id="IPR013325">
    <property type="entry name" value="RNA_pol_sigma_r2"/>
</dbReference>
<feature type="domain" description="RNA polymerase sigma factor 70 region 4 type 2" evidence="7">
    <location>
        <begin position="105"/>
        <end position="156"/>
    </location>
</feature>
<dbReference type="InterPro" id="IPR039425">
    <property type="entry name" value="RNA_pol_sigma-70-like"/>
</dbReference>
<reference evidence="8 9" key="1">
    <citation type="submission" date="2014-02" db="EMBL/GenBank/DDBJ databases">
        <title>The small core and large imbalanced accessory genome model reveals a collaborative survival strategy of Sorangium cellulosum strains in nature.</title>
        <authorList>
            <person name="Han K."/>
            <person name="Peng R."/>
            <person name="Blom J."/>
            <person name="Li Y.-Z."/>
        </authorList>
    </citation>
    <scope>NUCLEOTIDE SEQUENCE [LARGE SCALE GENOMIC DNA]</scope>
    <source>
        <strain evidence="8 9">So0157-25</strain>
    </source>
</reference>
<evidence type="ECO:0000256" key="1">
    <source>
        <dbReference type="ARBA" id="ARBA00010641"/>
    </source>
</evidence>
<accession>A0A150NYI4</accession>
<dbReference type="NCBIfam" id="TIGR02937">
    <property type="entry name" value="sigma70-ECF"/>
    <property type="match status" value="1"/>
</dbReference>
<dbReference type="AlphaFoldDB" id="A0A150NYI4"/>
<dbReference type="PANTHER" id="PTHR43133">
    <property type="entry name" value="RNA POLYMERASE ECF-TYPE SIGMA FACTO"/>
    <property type="match status" value="1"/>
</dbReference>
<keyword evidence="3" id="KW-0731">Sigma factor</keyword>
<evidence type="ECO:0000256" key="2">
    <source>
        <dbReference type="ARBA" id="ARBA00023015"/>
    </source>
</evidence>
<dbReference type="SUPFAM" id="SSF88946">
    <property type="entry name" value="Sigma2 domain of RNA polymerase sigma factors"/>
    <property type="match status" value="1"/>
</dbReference>
<name>A0A150NYI4_SORCE</name>
<evidence type="ECO:0000256" key="5">
    <source>
        <dbReference type="ARBA" id="ARBA00023163"/>
    </source>
</evidence>
<proteinExistence type="inferred from homology"/>
<keyword evidence="4" id="KW-0238">DNA-binding</keyword>
<organism evidence="8 9">
    <name type="scientific">Sorangium cellulosum</name>
    <name type="common">Polyangium cellulosum</name>
    <dbReference type="NCBI Taxonomy" id="56"/>
    <lineage>
        <taxon>Bacteria</taxon>
        <taxon>Pseudomonadati</taxon>
        <taxon>Myxococcota</taxon>
        <taxon>Polyangia</taxon>
        <taxon>Polyangiales</taxon>
        <taxon>Polyangiaceae</taxon>
        <taxon>Sorangium</taxon>
    </lineage>
</organism>
<dbReference type="Pfam" id="PF04542">
    <property type="entry name" value="Sigma70_r2"/>
    <property type="match status" value="1"/>
</dbReference>
<evidence type="ECO:0000313" key="9">
    <source>
        <dbReference type="Proteomes" id="UP000075420"/>
    </source>
</evidence>
<keyword evidence="5" id="KW-0804">Transcription</keyword>
<dbReference type="GO" id="GO:0016987">
    <property type="term" value="F:sigma factor activity"/>
    <property type="evidence" value="ECO:0007669"/>
    <property type="project" value="UniProtKB-KW"/>
</dbReference>
<dbReference type="PANTHER" id="PTHR43133:SF8">
    <property type="entry name" value="RNA POLYMERASE SIGMA FACTOR HI_1459-RELATED"/>
    <property type="match status" value="1"/>
</dbReference>
<gene>
    <name evidence="8" type="ORF">BE08_11515</name>
</gene>
<evidence type="ECO:0000259" key="7">
    <source>
        <dbReference type="Pfam" id="PF08281"/>
    </source>
</evidence>
<dbReference type="GO" id="GO:0003677">
    <property type="term" value="F:DNA binding"/>
    <property type="evidence" value="ECO:0007669"/>
    <property type="project" value="UniProtKB-KW"/>
</dbReference>
<dbReference type="SUPFAM" id="SSF88659">
    <property type="entry name" value="Sigma3 and sigma4 domains of RNA polymerase sigma factors"/>
    <property type="match status" value="1"/>
</dbReference>
<feature type="domain" description="RNA polymerase sigma-70 region 2" evidence="6">
    <location>
        <begin position="13"/>
        <end position="74"/>
    </location>
</feature>
<evidence type="ECO:0000313" key="8">
    <source>
        <dbReference type="EMBL" id="KYF46923.1"/>
    </source>
</evidence>
<dbReference type="Pfam" id="PF08281">
    <property type="entry name" value="Sigma70_r4_2"/>
    <property type="match status" value="1"/>
</dbReference>
<comment type="caution">
    <text evidence="8">The sequence shown here is derived from an EMBL/GenBank/DDBJ whole genome shotgun (WGS) entry which is preliminary data.</text>
</comment>
<dbReference type="Gene3D" id="1.10.10.10">
    <property type="entry name" value="Winged helix-like DNA-binding domain superfamily/Winged helix DNA-binding domain"/>
    <property type="match status" value="1"/>
</dbReference>
<dbReference type="InterPro" id="IPR013249">
    <property type="entry name" value="RNA_pol_sigma70_r4_t2"/>
</dbReference>
<dbReference type="InterPro" id="IPR014284">
    <property type="entry name" value="RNA_pol_sigma-70_dom"/>
</dbReference>
<dbReference type="EMBL" id="JELY01003693">
    <property type="protein sequence ID" value="KYF46923.1"/>
    <property type="molecule type" value="Genomic_DNA"/>
</dbReference>
<sequence>MGEPAFTPTGFEFLRRLARRFGVPARHAEDLAQDALLRALEADRRLDLGEARASYGATIVLNQARNHVRNARRRGEVLTSFDDHELGAEGPTPEEVLRRQQREALIRYLINQVDPKYRDVLIKHGIEEVPLVEIASELGLNPKTVRTQYRRALEDLAAAVERWRARQRSRGWDDAPCVPFAFDLRGRDGWVSKLGRLGFKLLVQGAVVVLTGAVIATFPASFSPESWLGAAAVRAPAPALAVEEIAQPPAQLPMHAPAETAARAAPEFAQLDHNGDARVPAPSGAPVRRSSLPARAVLPAVSERERSLIDQARRAIEAHSAVADAEARQLLETHAREFPQGQLAAEREGLLIQIR</sequence>
<dbReference type="InterPro" id="IPR013324">
    <property type="entry name" value="RNA_pol_sigma_r3/r4-like"/>
</dbReference>